<evidence type="ECO:0000256" key="5">
    <source>
        <dbReference type="ARBA" id="ARBA00022989"/>
    </source>
</evidence>
<keyword evidence="5" id="KW-1133">Transmembrane helix</keyword>
<evidence type="ECO:0000256" key="2">
    <source>
        <dbReference type="ARBA" id="ARBA00022448"/>
    </source>
</evidence>
<evidence type="ECO:0000256" key="8">
    <source>
        <dbReference type="SAM" id="SignalP"/>
    </source>
</evidence>
<keyword evidence="10" id="KW-1185">Reference proteome</keyword>
<dbReference type="Proteomes" id="UP000485058">
    <property type="component" value="Unassembled WGS sequence"/>
</dbReference>
<protein>
    <submittedName>
        <fullName evidence="9">Uncharacterized protein</fullName>
    </submittedName>
</protein>
<keyword evidence="3" id="KW-1003">Cell membrane</keyword>
<organism evidence="9 10">
    <name type="scientific">Haematococcus lacustris</name>
    <name type="common">Green alga</name>
    <name type="synonym">Haematococcus pluvialis</name>
    <dbReference type="NCBI Taxonomy" id="44745"/>
    <lineage>
        <taxon>Eukaryota</taxon>
        <taxon>Viridiplantae</taxon>
        <taxon>Chlorophyta</taxon>
        <taxon>core chlorophytes</taxon>
        <taxon>Chlorophyceae</taxon>
        <taxon>CS clade</taxon>
        <taxon>Chlamydomonadales</taxon>
        <taxon>Haematococcaceae</taxon>
        <taxon>Haematococcus</taxon>
    </lineage>
</organism>
<proteinExistence type="predicted"/>
<evidence type="ECO:0000256" key="3">
    <source>
        <dbReference type="ARBA" id="ARBA00022475"/>
    </source>
</evidence>
<dbReference type="InterPro" id="IPR044669">
    <property type="entry name" value="YneE/VCCN1/2-like"/>
</dbReference>
<evidence type="ECO:0000256" key="4">
    <source>
        <dbReference type="ARBA" id="ARBA00022692"/>
    </source>
</evidence>
<feature type="chain" id="PRO_5025509267" evidence="8">
    <location>
        <begin position="20"/>
        <end position="132"/>
    </location>
</feature>
<dbReference type="AlphaFoldDB" id="A0A699Z9W8"/>
<dbReference type="Pfam" id="PF25539">
    <property type="entry name" value="Bestrophin_2"/>
    <property type="match status" value="1"/>
</dbReference>
<evidence type="ECO:0000313" key="10">
    <source>
        <dbReference type="Proteomes" id="UP000485058"/>
    </source>
</evidence>
<comment type="subcellular location">
    <subcellularLocation>
        <location evidence="1">Cell membrane</location>
        <topology evidence="1">Multi-pass membrane protein</topology>
    </subcellularLocation>
</comment>
<evidence type="ECO:0000256" key="6">
    <source>
        <dbReference type="ARBA" id="ARBA00023065"/>
    </source>
</evidence>
<evidence type="ECO:0000313" key="9">
    <source>
        <dbReference type="EMBL" id="GFH12322.1"/>
    </source>
</evidence>
<keyword evidence="4" id="KW-0812">Transmembrane</keyword>
<gene>
    <name evidence="9" type="ORF">HaLaN_07981</name>
</gene>
<keyword evidence="8" id="KW-0732">Signal</keyword>
<keyword evidence="7" id="KW-0472">Membrane</keyword>
<dbReference type="PANTHER" id="PTHR33281:SF19">
    <property type="entry name" value="VOLTAGE-DEPENDENT ANION CHANNEL-FORMING PROTEIN YNEE"/>
    <property type="match status" value="1"/>
</dbReference>
<keyword evidence="6" id="KW-0406">Ion transport</keyword>
<evidence type="ECO:0000256" key="7">
    <source>
        <dbReference type="ARBA" id="ARBA00023136"/>
    </source>
</evidence>
<dbReference type="EMBL" id="BLLF01000491">
    <property type="protein sequence ID" value="GFH12322.1"/>
    <property type="molecule type" value="Genomic_DNA"/>
</dbReference>
<reference evidence="9 10" key="1">
    <citation type="submission" date="2020-02" db="EMBL/GenBank/DDBJ databases">
        <title>Draft genome sequence of Haematococcus lacustris strain NIES-144.</title>
        <authorList>
            <person name="Morimoto D."/>
            <person name="Nakagawa S."/>
            <person name="Yoshida T."/>
            <person name="Sawayama S."/>
        </authorList>
    </citation>
    <scope>NUCLEOTIDE SEQUENCE [LARGE SCALE GENOMIC DNA]</scope>
    <source>
        <strain evidence="9 10">NIES-144</strain>
    </source>
</reference>
<sequence>MLTFALSLLLVFKTNSSYARWWEGRVVWGQVVNFGRNLPRLMLTWAPRETAEDVAAIRTALRWSAAAAHIMRCHVRQHTSKEAERGAAHLLSPPELEYLAAGWTHRPLGVAHVLSRLVARSRGGMDSMMQVG</sequence>
<keyword evidence="2" id="KW-0813">Transport</keyword>
<accession>A0A699Z9W8</accession>
<dbReference type="PANTHER" id="PTHR33281">
    <property type="entry name" value="UPF0187 PROTEIN YNEE"/>
    <property type="match status" value="1"/>
</dbReference>
<dbReference type="GO" id="GO:0005886">
    <property type="term" value="C:plasma membrane"/>
    <property type="evidence" value="ECO:0007669"/>
    <property type="project" value="UniProtKB-SubCell"/>
</dbReference>
<name>A0A699Z9W8_HAELA</name>
<feature type="signal peptide" evidence="8">
    <location>
        <begin position="1"/>
        <end position="19"/>
    </location>
</feature>
<dbReference type="GO" id="GO:0005254">
    <property type="term" value="F:chloride channel activity"/>
    <property type="evidence" value="ECO:0007669"/>
    <property type="project" value="InterPro"/>
</dbReference>
<evidence type="ECO:0000256" key="1">
    <source>
        <dbReference type="ARBA" id="ARBA00004651"/>
    </source>
</evidence>
<comment type="caution">
    <text evidence="9">The sequence shown here is derived from an EMBL/GenBank/DDBJ whole genome shotgun (WGS) entry which is preliminary data.</text>
</comment>